<evidence type="ECO:0000313" key="10">
    <source>
        <dbReference type="Proteomes" id="UP000006919"/>
    </source>
</evidence>
<dbReference type="Pfam" id="PF01509">
    <property type="entry name" value="TruB_N"/>
    <property type="match status" value="1"/>
</dbReference>
<dbReference type="OrthoDB" id="9802309at2"/>
<dbReference type="InterPro" id="IPR015240">
    <property type="entry name" value="tRNA_sdUridine_synth_fam1_C"/>
</dbReference>
<dbReference type="InterPro" id="IPR014780">
    <property type="entry name" value="tRNA_psdUridine_synth_TruB"/>
</dbReference>
<dbReference type="GO" id="GO:0031119">
    <property type="term" value="P:tRNA pseudouridine synthesis"/>
    <property type="evidence" value="ECO:0007669"/>
    <property type="project" value="UniProtKB-UniRule"/>
</dbReference>
<dbReference type="SUPFAM" id="SSF55120">
    <property type="entry name" value="Pseudouridine synthase"/>
    <property type="match status" value="1"/>
</dbReference>
<reference evidence="9 10" key="1">
    <citation type="journal article" date="2011" name="J. Bacteriol.">
        <title>Complete genome of the cellulolytic ruminal bacterium Ruminococcus albus 7.</title>
        <authorList>
            <person name="Suen G."/>
            <person name="Stevenson D.M."/>
            <person name="Bruce D.C."/>
            <person name="Chertkov O."/>
            <person name="Copeland A."/>
            <person name="Cheng J.F."/>
            <person name="Detter C."/>
            <person name="Detter J.C."/>
            <person name="Goodwin L.A."/>
            <person name="Han C.S."/>
            <person name="Hauser L.J."/>
            <person name="Ivanova N.N."/>
            <person name="Kyrpides N.C."/>
            <person name="Land M.L."/>
            <person name="Lapidus A."/>
            <person name="Lucas S."/>
            <person name="Ovchinnikova G."/>
            <person name="Pitluck S."/>
            <person name="Tapia R."/>
            <person name="Woyke T."/>
            <person name="Boyum J."/>
            <person name="Mead D."/>
            <person name="Weimer P.J."/>
        </authorList>
    </citation>
    <scope>NUCLEOTIDE SEQUENCE [LARGE SCALE GENOMIC DNA]</scope>
    <source>
        <strain evidence="10">ATCC 27210 / DSM 20455 / JCM 14654 / NCDO 2250 / 7</strain>
    </source>
</reference>
<keyword evidence="4 5" id="KW-0413">Isomerase</keyword>
<dbReference type="EMBL" id="CP002403">
    <property type="protein sequence ID" value="ADU23482.1"/>
    <property type="molecule type" value="Genomic_DNA"/>
</dbReference>
<dbReference type="GO" id="GO:0160148">
    <property type="term" value="F:tRNA pseudouridine(55) synthase activity"/>
    <property type="evidence" value="ECO:0007669"/>
    <property type="project" value="UniProtKB-EC"/>
</dbReference>
<dbReference type="InterPro" id="IPR002501">
    <property type="entry name" value="PsdUridine_synth_N"/>
</dbReference>
<dbReference type="InterPro" id="IPR032819">
    <property type="entry name" value="TruB_C"/>
</dbReference>
<dbReference type="GO" id="GO:0003723">
    <property type="term" value="F:RNA binding"/>
    <property type="evidence" value="ECO:0007669"/>
    <property type="project" value="InterPro"/>
</dbReference>
<evidence type="ECO:0000256" key="5">
    <source>
        <dbReference type="HAMAP-Rule" id="MF_01080"/>
    </source>
</evidence>
<dbReference type="NCBIfam" id="TIGR00431">
    <property type="entry name" value="TruB"/>
    <property type="match status" value="1"/>
</dbReference>
<evidence type="ECO:0000256" key="2">
    <source>
        <dbReference type="ARBA" id="ARBA00005642"/>
    </source>
</evidence>
<accession>E6UE92</accession>
<dbReference type="STRING" id="697329.Rumal_3017"/>
<evidence type="ECO:0000313" key="9">
    <source>
        <dbReference type="EMBL" id="ADU23482.1"/>
    </source>
</evidence>
<dbReference type="Pfam" id="PF09157">
    <property type="entry name" value="TruB-C_2"/>
    <property type="match status" value="1"/>
</dbReference>
<dbReference type="GO" id="GO:1990481">
    <property type="term" value="P:mRNA pseudouridine synthesis"/>
    <property type="evidence" value="ECO:0007669"/>
    <property type="project" value="TreeGrafter"/>
</dbReference>
<dbReference type="Gene3D" id="3.30.2350.10">
    <property type="entry name" value="Pseudouridine synthase"/>
    <property type="match status" value="1"/>
</dbReference>
<comment type="similarity">
    <text evidence="2 5">Belongs to the pseudouridine synthase TruB family. Type 1 subfamily.</text>
</comment>
<gene>
    <name evidence="5" type="primary">truB</name>
    <name evidence="9" type="ordered locus">Rumal_3017</name>
</gene>
<evidence type="ECO:0000256" key="4">
    <source>
        <dbReference type="ARBA" id="ARBA00023235"/>
    </source>
</evidence>
<dbReference type="HOGENOM" id="CLU_032087_0_3_9"/>
<evidence type="ECO:0000259" key="6">
    <source>
        <dbReference type="Pfam" id="PF01509"/>
    </source>
</evidence>
<keyword evidence="3 5" id="KW-0819">tRNA processing</keyword>
<protein>
    <recommendedName>
        <fullName evidence="5">tRNA pseudouridine synthase B</fullName>
        <ecNumber evidence="5">5.4.99.25</ecNumber>
    </recommendedName>
    <alternativeName>
        <fullName evidence="5">tRNA pseudouridine(55) synthase</fullName>
        <shortName evidence="5">Psi55 synthase</shortName>
    </alternativeName>
    <alternativeName>
        <fullName evidence="5">tRNA pseudouridylate synthase</fullName>
    </alternativeName>
    <alternativeName>
        <fullName evidence="5">tRNA-uridine isomerase</fullName>
    </alternativeName>
</protein>
<organism evidence="9 10">
    <name type="scientific">Ruminococcus albus (strain ATCC 27210 / DSM 20455 / JCM 14654 / NCDO 2250 / 7)</name>
    <dbReference type="NCBI Taxonomy" id="697329"/>
    <lineage>
        <taxon>Bacteria</taxon>
        <taxon>Bacillati</taxon>
        <taxon>Bacillota</taxon>
        <taxon>Clostridia</taxon>
        <taxon>Eubacteriales</taxon>
        <taxon>Oscillospiraceae</taxon>
        <taxon>Ruminococcus</taxon>
    </lineage>
</organism>
<evidence type="ECO:0000259" key="7">
    <source>
        <dbReference type="Pfam" id="PF09157"/>
    </source>
</evidence>
<dbReference type="EC" id="5.4.99.25" evidence="5"/>
<name>E6UE92_RUMA7</name>
<feature type="domain" description="tRNA pseudouridine synthase II TruB subfamily 1 C-terminal" evidence="7">
    <location>
        <begin position="240"/>
        <end position="289"/>
    </location>
</feature>
<dbReference type="PANTHER" id="PTHR13767">
    <property type="entry name" value="TRNA-PSEUDOURIDINE SYNTHASE"/>
    <property type="match status" value="1"/>
</dbReference>
<comment type="function">
    <text evidence="5">Responsible for synthesis of pseudouridine from uracil-55 in the psi GC loop of transfer RNAs.</text>
</comment>
<feature type="domain" description="tRNA pseudouridylate synthase B C-terminal" evidence="8">
    <location>
        <begin position="178"/>
        <end position="231"/>
    </location>
</feature>
<dbReference type="CDD" id="cd02573">
    <property type="entry name" value="PseudoU_synth_EcTruB"/>
    <property type="match status" value="1"/>
</dbReference>
<dbReference type="HAMAP" id="MF_01080">
    <property type="entry name" value="TruB_bact"/>
    <property type="match status" value="1"/>
</dbReference>
<dbReference type="PANTHER" id="PTHR13767:SF2">
    <property type="entry name" value="PSEUDOURIDYLATE SYNTHASE TRUB1"/>
    <property type="match status" value="1"/>
</dbReference>
<proteinExistence type="inferred from homology"/>
<dbReference type="InterPro" id="IPR020103">
    <property type="entry name" value="PsdUridine_synth_cat_dom_sf"/>
</dbReference>
<dbReference type="AlphaFoldDB" id="E6UE92"/>
<dbReference type="KEGG" id="ral:Rumal_3017"/>
<sequence>MTDKEISGVIAVYKPAGWTSFDVVAKLRGILHTRRIGHGGTLDPMAEGVLPVFVGKATKACDILPDVKKGYHAGFRLGITTDTQDITGTVLKEDGMAVTAEEFKTAAEKFIGKIMQVPPMYSAVKVDGKKLYELAREGKVIEREAREITVLSLVTDDYDEVTREGHMTVLCEKGTYIRTLINDIGDMLGCGGAMTSLVRTYSAGLALEDCLTIEDIQQRVDENGAESVLTRLDKCFEVYPEVRLGARITALYKNGVKLRADQVDAHEGTVYRVYGADGGFIGLGRMADGGFRSVKNFFV</sequence>
<evidence type="ECO:0000256" key="1">
    <source>
        <dbReference type="ARBA" id="ARBA00000385"/>
    </source>
</evidence>
<dbReference type="eggNOG" id="COG0130">
    <property type="taxonomic scope" value="Bacteria"/>
</dbReference>
<evidence type="ECO:0000259" key="8">
    <source>
        <dbReference type="Pfam" id="PF16198"/>
    </source>
</evidence>
<evidence type="ECO:0000256" key="3">
    <source>
        <dbReference type="ARBA" id="ARBA00022694"/>
    </source>
</evidence>
<comment type="catalytic activity">
    <reaction evidence="1 5">
        <text>uridine(55) in tRNA = pseudouridine(55) in tRNA</text>
        <dbReference type="Rhea" id="RHEA:42532"/>
        <dbReference type="Rhea" id="RHEA-COMP:10101"/>
        <dbReference type="Rhea" id="RHEA-COMP:10102"/>
        <dbReference type="ChEBI" id="CHEBI:65314"/>
        <dbReference type="ChEBI" id="CHEBI:65315"/>
        <dbReference type="EC" id="5.4.99.25"/>
    </reaction>
</comment>
<feature type="active site" description="Nucleophile" evidence="5">
    <location>
        <position position="43"/>
    </location>
</feature>
<feature type="domain" description="Pseudouridine synthase II N-terminal" evidence="6">
    <location>
        <begin position="28"/>
        <end position="177"/>
    </location>
</feature>
<dbReference type="Pfam" id="PF16198">
    <property type="entry name" value="TruB_C_2"/>
    <property type="match status" value="1"/>
</dbReference>
<dbReference type="RefSeq" id="WP_013499591.1">
    <property type="nucleotide sequence ID" value="NC_014833.1"/>
</dbReference>
<dbReference type="Proteomes" id="UP000006919">
    <property type="component" value="Chromosome"/>
</dbReference>